<feature type="compositionally biased region" description="Basic and acidic residues" evidence="2">
    <location>
        <begin position="202"/>
        <end position="213"/>
    </location>
</feature>
<keyword evidence="5" id="KW-1185">Reference proteome</keyword>
<dbReference type="EMBL" id="JAAIUW010000001">
    <property type="protein sequence ID" value="KAF7843835.1"/>
    <property type="molecule type" value="Genomic_DNA"/>
</dbReference>
<feature type="region of interest" description="Disordered" evidence="2">
    <location>
        <begin position="194"/>
        <end position="227"/>
    </location>
</feature>
<feature type="domain" description="DUF4216" evidence="3">
    <location>
        <begin position="37"/>
        <end position="80"/>
    </location>
</feature>
<sequence>MSLSLNSVSLMHHNVDIGWLVSERVGAKVVECVCVITRIKEDNYGLICVNFNKLQYQDDPFVLASQVHQCFYVQDPFNESKHYAMSKVSKDLLDGKEIENSDIQSFYWNQSNDHTKNLLGLVNDEDVQWIRQDLPETIVDQPIPMELFPISEVGGSTLNTHRVFVVEYGKDKDVVLGKSVAVYKDRKSQGLVPPRKLVINEGGEKRRSRDRSPEVSSPAVKKVKTGSSAKDMLVDLAQTLPSPPSVVPPSAEKEIPLLSYDLAVDARVGERSMAPIYPELDDYLVYKSDRSLYRSEYDAASLIRNRMSCSDDRSALEKLVRGHGPWALRDLLGKEMLRMCSTYAAFVETEEKMVGWYKDRLEEVSDAHQECLVLTRKLGECEKAVSDLTSERDRLKLEKETAVANMEVLRTKMSGFELEANNLKEQNRCMSERNDKFLEENLKLSEDLSMATSARDKLAADAKGYLDLLSQNQREIDDLRRALEVAREDHKSAVLGAKESIGWAWNNCLDQVKLLNPSLPIVFDGMDVYLSVVDGKLVSATSPEEEGADKEDEGKEVIDVEKIGPSSEMSLNLAHLFEEAAKDPSVTGSFPSDEPPSSKASPGDPVAVGAEPSLPSDPSDFPLAVVNAPSTEEGPRSVGDDYFHGYDAAF</sequence>
<evidence type="ECO:0000313" key="4">
    <source>
        <dbReference type="EMBL" id="KAF7843835.1"/>
    </source>
</evidence>
<proteinExistence type="predicted"/>
<evidence type="ECO:0000256" key="2">
    <source>
        <dbReference type="SAM" id="MobiDB-lite"/>
    </source>
</evidence>
<dbReference type="PANTHER" id="PTHR48258">
    <property type="entry name" value="DUF4218 DOMAIN-CONTAINING PROTEIN-RELATED"/>
    <property type="match status" value="1"/>
</dbReference>
<reference evidence="4" key="1">
    <citation type="submission" date="2020-09" db="EMBL/GenBank/DDBJ databases">
        <title>Genome-Enabled Discovery of Anthraquinone Biosynthesis in Senna tora.</title>
        <authorList>
            <person name="Kang S.-H."/>
            <person name="Pandey R.P."/>
            <person name="Lee C.-M."/>
            <person name="Sim J.-S."/>
            <person name="Jeong J.-T."/>
            <person name="Choi B.-S."/>
            <person name="Jung M."/>
            <person name="Ginzburg D."/>
            <person name="Zhao K."/>
            <person name="Won S.Y."/>
            <person name="Oh T.-J."/>
            <person name="Yu Y."/>
            <person name="Kim N.-H."/>
            <person name="Lee O.R."/>
            <person name="Lee T.-H."/>
            <person name="Bashyal P."/>
            <person name="Kim T.-S."/>
            <person name="Lee W.-H."/>
            <person name="Kawkins C."/>
            <person name="Kim C.-K."/>
            <person name="Kim J.S."/>
            <person name="Ahn B.O."/>
            <person name="Rhee S.Y."/>
            <person name="Sohng J.K."/>
        </authorList>
    </citation>
    <scope>NUCLEOTIDE SEQUENCE</scope>
    <source>
        <tissue evidence="4">Leaf</tissue>
    </source>
</reference>
<comment type="caution">
    <text evidence="4">The sequence shown here is derived from an EMBL/GenBank/DDBJ whole genome shotgun (WGS) entry which is preliminary data.</text>
</comment>
<accession>A0A834XEA2</accession>
<feature type="compositionally biased region" description="Basic and acidic residues" evidence="2">
    <location>
        <begin position="633"/>
        <end position="644"/>
    </location>
</feature>
<evidence type="ECO:0000259" key="3">
    <source>
        <dbReference type="Pfam" id="PF13952"/>
    </source>
</evidence>
<gene>
    <name evidence="4" type="ORF">G2W53_000740</name>
</gene>
<dbReference type="PANTHER" id="PTHR48258:SF8">
    <property type="entry name" value="DUF4216 DOMAIN-CONTAINING PROTEIN"/>
    <property type="match status" value="1"/>
</dbReference>
<dbReference type="InterPro" id="IPR025312">
    <property type="entry name" value="DUF4216"/>
</dbReference>
<organism evidence="4 5">
    <name type="scientific">Senna tora</name>
    <dbReference type="NCBI Taxonomy" id="362788"/>
    <lineage>
        <taxon>Eukaryota</taxon>
        <taxon>Viridiplantae</taxon>
        <taxon>Streptophyta</taxon>
        <taxon>Embryophyta</taxon>
        <taxon>Tracheophyta</taxon>
        <taxon>Spermatophyta</taxon>
        <taxon>Magnoliopsida</taxon>
        <taxon>eudicotyledons</taxon>
        <taxon>Gunneridae</taxon>
        <taxon>Pentapetalae</taxon>
        <taxon>rosids</taxon>
        <taxon>fabids</taxon>
        <taxon>Fabales</taxon>
        <taxon>Fabaceae</taxon>
        <taxon>Caesalpinioideae</taxon>
        <taxon>Cassia clade</taxon>
        <taxon>Senna</taxon>
    </lineage>
</organism>
<dbReference type="Proteomes" id="UP000634136">
    <property type="component" value="Unassembled WGS sequence"/>
</dbReference>
<evidence type="ECO:0000313" key="5">
    <source>
        <dbReference type="Proteomes" id="UP000634136"/>
    </source>
</evidence>
<feature type="coiled-coil region" evidence="1">
    <location>
        <begin position="378"/>
        <end position="440"/>
    </location>
</feature>
<feature type="compositionally biased region" description="Low complexity" evidence="2">
    <location>
        <begin position="612"/>
        <end position="623"/>
    </location>
</feature>
<evidence type="ECO:0000256" key="1">
    <source>
        <dbReference type="SAM" id="Coils"/>
    </source>
</evidence>
<dbReference type="AlphaFoldDB" id="A0A834XEA2"/>
<name>A0A834XEA2_9FABA</name>
<keyword evidence="1" id="KW-0175">Coiled coil</keyword>
<protein>
    <recommendedName>
        <fullName evidence="3">DUF4216 domain-containing protein</fullName>
    </recommendedName>
</protein>
<dbReference type="Pfam" id="PF13952">
    <property type="entry name" value="DUF4216"/>
    <property type="match status" value="1"/>
</dbReference>
<feature type="region of interest" description="Disordered" evidence="2">
    <location>
        <begin position="584"/>
        <end position="650"/>
    </location>
</feature>